<proteinExistence type="predicted"/>
<comment type="caution">
    <text evidence="1">The sequence shown here is derived from an EMBL/GenBank/DDBJ whole genome shotgun (WGS) entry which is preliminary data.</text>
</comment>
<organism evidence="1 2">
    <name type="scientific">Macrolepiota fuliginosa MF-IS2</name>
    <dbReference type="NCBI Taxonomy" id="1400762"/>
    <lineage>
        <taxon>Eukaryota</taxon>
        <taxon>Fungi</taxon>
        <taxon>Dikarya</taxon>
        <taxon>Basidiomycota</taxon>
        <taxon>Agaricomycotina</taxon>
        <taxon>Agaricomycetes</taxon>
        <taxon>Agaricomycetidae</taxon>
        <taxon>Agaricales</taxon>
        <taxon>Agaricineae</taxon>
        <taxon>Agaricaceae</taxon>
        <taxon>Macrolepiota</taxon>
    </lineage>
</organism>
<name>A0A9P5X1K5_9AGAR</name>
<dbReference type="EMBL" id="MU151600">
    <property type="protein sequence ID" value="KAF9442592.1"/>
    <property type="molecule type" value="Genomic_DNA"/>
</dbReference>
<evidence type="ECO:0000313" key="2">
    <source>
        <dbReference type="Proteomes" id="UP000807342"/>
    </source>
</evidence>
<feature type="non-terminal residue" evidence="1">
    <location>
        <position position="1"/>
    </location>
</feature>
<sequence>CLECFENDHVCSQCIIQVHQQQPFHHIQRWTGGFFTKASLYDLGHIIFLGHRGEQCP</sequence>
<feature type="non-terminal residue" evidence="1">
    <location>
        <position position="57"/>
    </location>
</feature>
<evidence type="ECO:0000313" key="1">
    <source>
        <dbReference type="EMBL" id="KAF9442592.1"/>
    </source>
</evidence>
<protein>
    <submittedName>
        <fullName evidence="1">Uncharacterized protein</fullName>
    </submittedName>
</protein>
<gene>
    <name evidence="1" type="ORF">P691DRAFT_644034</name>
</gene>
<reference evidence="1" key="1">
    <citation type="submission" date="2020-11" db="EMBL/GenBank/DDBJ databases">
        <authorList>
            <consortium name="DOE Joint Genome Institute"/>
            <person name="Ahrendt S."/>
            <person name="Riley R."/>
            <person name="Andreopoulos W."/>
            <person name="Labutti K."/>
            <person name="Pangilinan J."/>
            <person name="Ruiz-Duenas F.J."/>
            <person name="Barrasa J.M."/>
            <person name="Sanchez-Garcia M."/>
            <person name="Camarero S."/>
            <person name="Miyauchi S."/>
            <person name="Serrano A."/>
            <person name="Linde D."/>
            <person name="Babiker R."/>
            <person name="Drula E."/>
            <person name="Ayuso-Fernandez I."/>
            <person name="Pacheco R."/>
            <person name="Padilla G."/>
            <person name="Ferreira P."/>
            <person name="Barriuso J."/>
            <person name="Kellner H."/>
            <person name="Castanera R."/>
            <person name="Alfaro M."/>
            <person name="Ramirez L."/>
            <person name="Pisabarro A.G."/>
            <person name="Kuo A."/>
            <person name="Tritt A."/>
            <person name="Lipzen A."/>
            <person name="He G."/>
            <person name="Yan M."/>
            <person name="Ng V."/>
            <person name="Cullen D."/>
            <person name="Martin F."/>
            <person name="Rosso M.-N."/>
            <person name="Henrissat B."/>
            <person name="Hibbett D."/>
            <person name="Martinez A.T."/>
            <person name="Grigoriev I.V."/>
        </authorList>
    </citation>
    <scope>NUCLEOTIDE SEQUENCE</scope>
    <source>
        <strain evidence="1">MF-IS2</strain>
    </source>
</reference>
<dbReference type="OrthoDB" id="3004525at2759"/>
<accession>A0A9P5X1K5</accession>
<dbReference type="AlphaFoldDB" id="A0A9P5X1K5"/>
<dbReference type="Proteomes" id="UP000807342">
    <property type="component" value="Unassembled WGS sequence"/>
</dbReference>
<keyword evidence="2" id="KW-1185">Reference proteome</keyword>